<accession>K1R2G2</accession>
<dbReference type="EMBL" id="JH817703">
    <property type="protein sequence ID" value="EKC27961.1"/>
    <property type="molecule type" value="Genomic_DNA"/>
</dbReference>
<evidence type="ECO:0000313" key="1">
    <source>
        <dbReference type="EMBL" id="EKC27961.1"/>
    </source>
</evidence>
<dbReference type="HOGENOM" id="CLU_2111211_0_0_1"/>
<dbReference type="InParanoid" id="K1R2G2"/>
<dbReference type="AlphaFoldDB" id="K1R2G2"/>
<reference evidence="1" key="1">
    <citation type="journal article" date="2012" name="Nature">
        <title>The oyster genome reveals stress adaptation and complexity of shell formation.</title>
        <authorList>
            <person name="Zhang G."/>
            <person name="Fang X."/>
            <person name="Guo X."/>
            <person name="Li L."/>
            <person name="Luo R."/>
            <person name="Xu F."/>
            <person name="Yang P."/>
            <person name="Zhang L."/>
            <person name="Wang X."/>
            <person name="Qi H."/>
            <person name="Xiong Z."/>
            <person name="Que H."/>
            <person name="Xie Y."/>
            <person name="Holland P.W."/>
            <person name="Paps J."/>
            <person name="Zhu Y."/>
            <person name="Wu F."/>
            <person name="Chen Y."/>
            <person name="Wang J."/>
            <person name="Peng C."/>
            <person name="Meng J."/>
            <person name="Yang L."/>
            <person name="Liu J."/>
            <person name="Wen B."/>
            <person name="Zhang N."/>
            <person name="Huang Z."/>
            <person name="Zhu Q."/>
            <person name="Feng Y."/>
            <person name="Mount A."/>
            <person name="Hedgecock D."/>
            <person name="Xu Z."/>
            <person name="Liu Y."/>
            <person name="Domazet-Loso T."/>
            <person name="Du Y."/>
            <person name="Sun X."/>
            <person name="Zhang S."/>
            <person name="Liu B."/>
            <person name="Cheng P."/>
            <person name="Jiang X."/>
            <person name="Li J."/>
            <person name="Fan D."/>
            <person name="Wang W."/>
            <person name="Fu W."/>
            <person name="Wang T."/>
            <person name="Wang B."/>
            <person name="Zhang J."/>
            <person name="Peng Z."/>
            <person name="Li Y."/>
            <person name="Li N."/>
            <person name="Wang J."/>
            <person name="Chen M."/>
            <person name="He Y."/>
            <person name="Tan F."/>
            <person name="Song X."/>
            <person name="Zheng Q."/>
            <person name="Huang R."/>
            <person name="Yang H."/>
            <person name="Du X."/>
            <person name="Chen L."/>
            <person name="Yang M."/>
            <person name="Gaffney P.M."/>
            <person name="Wang S."/>
            <person name="Luo L."/>
            <person name="She Z."/>
            <person name="Ming Y."/>
            <person name="Huang W."/>
            <person name="Zhang S."/>
            <person name="Huang B."/>
            <person name="Zhang Y."/>
            <person name="Qu T."/>
            <person name="Ni P."/>
            <person name="Miao G."/>
            <person name="Wang J."/>
            <person name="Wang Q."/>
            <person name="Steinberg C.E."/>
            <person name="Wang H."/>
            <person name="Li N."/>
            <person name="Qian L."/>
            <person name="Zhang G."/>
            <person name="Li Y."/>
            <person name="Yang H."/>
            <person name="Liu X."/>
            <person name="Wang J."/>
            <person name="Yin Y."/>
            <person name="Wang J."/>
        </authorList>
    </citation>
    <scope>NUCLEOTIDE SEQUENCE [LARGE SCALE GENOMIC DNA]</scope>
    <source>
        <strain evidence="1">05x7-T-G4-1.051#20</strain>
    </source>
</reference>
<gene>
    <name evidence="1" type="ORF">CGI_10018424</name>
</gene>
<name>K1R2G2_MAGGI</name>
<sequence>MTVRYVEECPTDFRSWEIAAKKMNCESIEERCSDSFNTRRHQFQYHCVINAWRNVTLEVCAPNRTIFGYCTEYSINGKVIQENYGAYCSTDDPPCPPLYNSAEAYKYTCIQSTEN</sequence>
<proteinExistence type="predicted"/>
<protein>
    <submittedName>
        <fullName evidence="1">Uncharacterized protein</fullName>
    </submittedName>
</protein>
<organism evidence="1">
    <name type="scientific">Magallana gigas</name>
    <name type="common">Pacific oyster</name>
    <name type="synonym">Crassostrea gigas</name>
    <dbReference type="NCBI Taxonomy" id="29159"/>
    <lineage>
        <taxon>Eukaryota</taxon>
        <taxon>Metazoa</taxon>
        <taxon>Spiralia</taxon>
        <taxon>Lophotrochozoa</taxon>
        <taxon>Mollusca</taxon>
        <taxon>Bivalvia</taxon>
        <taxon>Autobranchia</taxon>
        <taxon>Pteriomorphia</taxon>
        <taxon>Ostreida</taxon>
        <taxon>Ostreoidea</taxon>
        <taxon>Ostreidae</taxon>
        <taxon>Magallana</taxon>
    </lineage>
</organism>